<protein>
    <submittedName>
        <fullName evidence="1">Uncharacterized protein</fullName>
    </submittedName>
</protein>
<dbReference type="RefSeq" id="WP_312562637.1">
    <property type="nucleotide sequence ID" value="NZ_JAVSKO010000005.1"/>
</dbReference>
<evidence type="ECO:0000313" key="1">
    <source>
        <dbReference type="EMBL" id="MDT3468916.1"/>
    </source>
</evidence>
<proteinExistence type="predicted"/>
<dbReference type="EMBL" id="JAVSKO010000005">
    <property type="protein sequence ID" value="MDT3468916.1"/>
    <property type="molecule type" value="Genomic_DNA"/>
</dbReference>
<sequence length="262" mass="27590">MSGRFYDPNPVYFDLLSNQPVAGGFLTFYLQGTTTPKGTWSDSALTIPNTNPVPLDSSGRANVNIWLSGAYTVRLTDSLGAVIWVRDVDDGATGQAQFPAMESGKFLTNDGSVYLWGDVRQVPDPTGSANKILSTDGSALIWIAQAVATNPVVVTDTSVKYIGANSIILEQWGTFSIPASGAQVATGSFTFPVPYIAVPNVQATINRGSGVVAAGFIGDIGATASTTGMTVNWDLGVDDIKSQYNLTSPLPIMWRAIGKVAS</sequence>
<gene>
    <name evidence="1" type="ORF">ROV92_13080</name>
</gene>
<organism evidence="1 2">
    <name type="scientific">Stenotrophomonas maltophilia</name>
    <name type="common">Pseudomonas maltophilia</name>
    <name type="synonym">Xanthomonas maltophilia</name>
    <dbReference type="NCBI Taxonomy" id="40324"/>
    <lineage>
        <taxon>Bacteria</taxon>
        <taxon>Pseudomonadati</taxon>
        <taxon>Pseudomonadota</taxon>
        <taxon>Gammaproteobacteria</taxon>
        <taxon>Lysobacterales</taxon>
        <taxon>Lysobacteraceae</taxon>
        <taxon>Stenotrophomonas</taxon>
        <taxon>Stenotrophomonas maltophilia group</taxon>
    </lineage>
</organism>
<evidence type="ECO:0000313" key="2">
    <source>
        <dbReference type="Proteomes" id="UP001251948"/>
    </source>
</evidence>
<dbReference type="Proteomes" id="UP001251948">
    <property type="component" value="Unassembled WGS sequence"/>
</dbReference>
<dbReference type="AlphaFoldDB" id="A0AAJ2MV28"/>
<comment type="caution">
    <text evidence="1">The sequence shown here is derived from an EMBL/GenBank/DDBJ whole genome shotgun (WGS) entry which is preliminary data.</text>
</comment>
<reference evidence="1" key="1">
    <citation type="submission" date="2023-07" db="EMBL/GenBank/DDBJ databases">
        <title>Comparative genomics of clinical Stenotrophomonas maltophilia isolates reveals regions of diversity which correlate with colonization and persistence in vivo.</title>
        <authorList>
            <person name="Mcdaniel M.S."/>
            <person name="Swords W.E."/>
            <person name="Sumpter N.A."/>
            <person name="Lindgren N.R."/>
            <person name="Billiot C.E."/>
        </authorList>
    </citation>
    <scope>NUCLEOTIDE SEQUENCE</scope>
    <source>
        <strain evidence="1">Ism4</strain>
    </source>
</reference>
<accession>A0AAJ2MV28</accession>
<name>A0AAJ2MV28_STEMA</name>